<dbReference type="Proteomes" id="UP001237869">
    <property type="component" value="Chromosome"/>
</dbReference>
<gene>
    <name evidence="1" type="ORF">MEJ65_00580</name>
</gene>
<dbReference type="EMBL" id="CP092148">
    <property type="protein sequence ID" value="WGS67154.1"/>
    <property type="molecule type" value="Genomic_DNA"/>
</dbReference>
<dbReference type="RefSeq" id="WP_280956204.1">
    <property type="nucleotide sequence ID" value="NZ_CP092148.1"/>
</dbReference>
<sequence>MKNYLINSRYGINKNILLLIKKLKQKRKNIFLNKIKINNNYIFNFCIKKIFFI</sequence>
<organism evidence="1 2">
    <name type="scientific">Carsonella ruddii</name>
    <dbReference type="NCBI Taxonomy" id="114186"/>
    <lineage>
        <taxon>Bacteria</taxon>
        <taxon>Pseudomonadati</taxon>
        <taxon>Pseudomonadota</taxon>
        <taxon>Gammaproteobacteria</taxon>
        <taxon>Oceanospirillales</taxon>
        <taxon>Halomonadaceae</taxon>
        <taxon>Zymobacter group</taxon>
        <taxon>Candidatus Carsonella</taxon>
    </lineage>
</organism>
<proteinExistence type="predicted"/>
<evidence type="ECO:0000313" key="2">
    <source>
        <dbReference type="Proteomes" id="UP001237869"/>
    </source>
</evidence>
<reference evidence="1" key="1">
    <citation type="submission" date="2022-02" db="EMBL/GenBank/DDBJ databases">
        <title>Long-read sequencing of the primary endosymbionts of Cacopsylla melanoneura.</title>
        <authorList>
            <person name="Dittmer J."/>
            <person name="Corretto E."/>
            <person name="Stauffer C."/>
            <person name="Schuler H."/>
        </authorList>
    </citation>
    <scope>NUCLEOTIDE SEQUENCE</scope>
    <source>
        <strain evidence="1">Cmel4</strain>
    </source>
</reference>
<accession>A0AAJ6FD02</accession>
<protein>
    <submittedName>
        <fullName evidence="1">Uncharacterized protein</fullName>
    </submittedName>
</protein>
<dbReference type="AlphaFoldDB" id="A0AAJ6FD02"/>
<evidence type="ECO:0000313" key="1">
    <source>
        <dbReference type="EMBL" id="WGS67154.1"/>
    </source>
</evidence>
<name>A0AAJ6FD02_CARRU</name>